<keyword evidence="5" id="KW-0963">Cytoplasm</keyword>
<dbReference type="InterPro" id="IPR018101">
    <property type="entry name" value="Transl_elong_Ts_CS"/>
</dbReference>
<dbReference type="SUPFAM" id="SSF54713">
    <property type="entry name" value="Elongation factor Ts (EF-Ts), dimerisation domain"/>
    <property type="match status" value="2"/>
</dbReference>
<dbReference type="PROSITE" id="PS01126">
    <property type="entry name" value="EF_TS_1"/>
    <property type="match status" value="1"/>
</dbReference>
<evidence type="ECO:0000256" key="7">
    <source>
        <dbReference type="RuleBase" id="RU000643"/>
    </source>
</evidence>
<keyword evidence="10" id="KW-1185">Reference proteome</keyword>
<evidence type="ECO:0000256" key="6">
    <source>
        <dbReference type="RuleBase" id="RU000642"/>
    </source>
</evidence>
<dbReference type="HAMAP" id="MF_00050">
    <property type="entry name" value="EF_Ts"/>
    <property type="match status" value="1"/>
</dbReference>
<dbReference type="Gene3D" id="3.30.479.20">
    <property type="entry name" value="Elongation factor Ts, dimerisation domain"/>
    <property type="match status" value="2"/>
</dbReference>
<keyword evidence="3 5" id="KW-0251">Elongation factor</keyword>
<dbReference type="Gene3D" id="1.10.286.20">
    <property type="match status" value="1"/>
</dbReference>
<dbReference type="Proteomes" id="UP000528322">
    <property type="component" value="Unassembled WGS sequence"/>
</dbReference>
<dbReference type="PROSITE" id="PS01127">
    <property type="entry name" value="EF_TS_2"/>
    <property type="match status" value="1"/>
</dbReference>
<dbReference type="Pfam" id="PF00889">
    <property type="entry name" value="EF_TS"/>
    <property type="match status" value="1"/>
</dbReference>
<comment type="function">
    <text evidence="5 6">Associates with the EF-Tu.GDP complex and induces the exchange of GDP to GTP. It remains bound to the aminoacyl-tRNA.EF-Tu.GTP complex up to the GTP hydrolysis stage on the ribosome.</text>
</comment>
<protein>
    <recommendedName>
        <fullName evidence="2 5">Elongation factor Ts</fullName>
        <shortName evidence="5">EF-Ts</shortName>
    </recommendedName>
</protein>
<comment type="similarity">
    <text evidence="1 5 6">Belongs to the EF-Ts family.</text>
</comment>
<dbReference type="InterPro" id="IPR014039">
    <property type="entry name" value="Transl_elong_EFTs/EF1B_dimer"/>
</dbReference>
<feature type="domain" description="Translation elongation factor EFTs/EF1B dimerisation" evidence="8">
    <location>
        <begin position="71"/>
        <end position="270"/>
    </location>
</feature>
<dbReference type="InterPro" id="IPR001816">
    <property type="entry name" value="Transl_elong_EFTs/EF1B"/>
</dbReference>
<dbReference type="InterPro" id="IPR036402">
    <property type="entry name" value="EF-Ts_dimer_sf"/>
</dbReference>
<accession>A0A7W7Y5F2</accession>
<dbReference type="GO" id="GO:0005737">
    <property type="term" value="C:cytoplasm"/>
    <property type="evidence" value="ECO:0007669"/>
    <property type="project" value="UniProtKB-SubCell"/>
</dbReference>
<keyword evidence="4 5" id="KW-0648">Protein biosynthesis</keyword>
<evidence type="ECO:0000256" key="5">
    <source>
        <dbReference type="HAMAP-Rule" id="MF_00050"/>
    </source>
</evidence>
<comment type="subcellular location">
    <subcellularLocation>
        <location evidence="5 7">Cytoplasm</location>
    </subcellularLocation>
</comment>
<evidence type="ECO:0000256" key="3">
    <source>
        <dbReference type="ARBA" id="ARBA00022768"/>
    </source>
</evidence>
<name>A0A7W7Y5F2_9BACT</name>
<evidence type="ECO:0000313" key="9">
    <source>
        <dbReference type="EMBL" id="MBB5022369.1"/>
    </source>
</evidence>
<dbReference type="RefSeq" id="WP_183732762.1">
    <property type="nucleotide sequence ID" value="NZ_JACHID010000010.1"/>
</dbReference>
<dbReference type="CDD" id="cd14275">
    <property type="entry name" value="UBA_EF-Ts"/>
    <property type="match status" value="1"/>
</dbReference>
<evidence type="ECO:0000256" key="4">
    <source>
        <dbReference type="ARBA" id="ARBA00022917"/>
    </source>
</evidence>
<dbReference type="EMBL" id="JACHID010000010">
    <property type="protein sequence ID" value="MBB5022369.1"/>
    <property type="molecule type" value="Genomic_DNA"/>
</dbReference>
<dbReference type="NCBIfam" id="TIGR00116">
    <property type="entry name" value="tsf"/>
    <property type="match status" value="1"/>
</dbReference>
<evidence type="ECO:0000256" key="1">
    <source>
        <dbReference type="ARBA" id="ARBA00005532"/>
    </source>
</evidence>
<organism evidence="9 10">
    <name type="scientific">Desulfurispira natronophila</name>
    <dbReference type="NCBI Taxonomy" id="682562"/>
    <lineage>
        <taxon>Bacteria</taxon>
        <taxon>Pseudomonadati</taxon>
        <taxon>Chrysiogenota</taxon>
        <taxon>Chrysiogenia</taxon>
        <taxon>Chrysiogenales</taxon>
        <taxon>Chrysiogenaceae</taxon>
        <taxon>Desulfurispira</taxon>
    </lineage>
</organism>
<dbReference type="GO" id="GO:0003746">
    <property type="term" value="F:translation elongation factor activity"/>
    <property type="evidence" value="ECO:0007669"/>
    <property type="project" value="UniProtKB-UniRule"/>
</dbReference>
<reference evidence="9 10" key="1">
    <citation type="submission" date="2020-08" db="EMBL/GenBank/DDBJ databases">
        <title>Genomic Encyclopedia of Type Strains, Phase IV (KMG-IV): sequencing the most valuable type-strain genomes for metagenomic binning, comparative biology and taxonomic classification.</title>
        <authorList>
            <person name="Goeker M."/>
        </authorList>
    </citation>
    <scope>NUCLEOTIDE SEQUENCE [LARGE SCALE GENOMIC DNA]</scope>
    <source>
        <strain evidence="9 10">DSM 22071</strain>
    </source>
</reference>
<dbReference type="PANTHER" id="PTHR11741:SF0">
    <property type="entry name" value="ELONGATION FACTOR TS, MITOCHONDRIAL"/>
    <property type="match status" value="1"/>
</dbReference>
<feature type="region of interest" description="Involved in Mg(2+) ion dislocation from EF-Tu" evidence="5">
    <location>
        <begin position="80"/>
        <end position="83"/>
    </location>
</feature>
<evidence type="ECO:0000313" key="10">
    <source>
        <dbReference type="Proteomes" id="UP000528322"/>
    </source>
</evidence>
<dbReference type="PANTHER" id="PTHR11741">
    <property type="entry name" value="ELONGATION FACTOR TS"/>
    <property type="match status" value="1"/>
</dbReference>
<dbReference type="SUPFAM" id="SSF46934">
    <property type="entry name" value="UBA-like"/>
    <property type="match status" value="1"/>
</dbReference>
<comment type="caution">
    <text evidence="9">The sequence shown here is derived from an EMBL/GenBank/DDBJ whole genome shotgun (WGS) entry which is preliminary data.</text>
</comment>
<dbReference type="FunFam" id="1.10.8.10:FF:000001">
    <property type="entry name" value="Elongation factor Ts"/>
    <property type="match status" value="1"/>
</dbReference>
<sequence>MSTITASMVKELREKTGAGMMDCKKALGETSGDMEAAVDYLRTKGLAAAAKKAGRVAAEGMVVDYCDGKVGVITEINSETDFVAKNEEFQQFAADVAKTVATENPADIDALQQCKLAEGTVNEVLNQKIAKIGENMSLRRFARMEGSNVATYIHMGGKIGVLVNLEGGDNELAKDICLHIAAMNPQFLDQSQVDPDFVAREEVIFTTKAQEEGKPEKIIPNIVKGQVAKRLKEVCLLNQPFVKNPDQTIEQLLKEKGATLIAFTRFGLGEGIEKKECNFAEEVQQQVQASR</sequence>
<proteinExistence type="inferred from homology"/>
<dbReference type="Gene3D" id="1.10.8.10">
    <property type="entry name" value="DNA helicase RuvA subunit, C-terminal domain"/>
    <property type="match status" value="1"/>
</dbReference>
<dbReference type="InterPro" id="IPR009060">
    <property type="entry name" value="UBA-like_sf"/>
</dbReference>
<evidence type="ECO:0000259" key="8">
    <source>
        <dbReference type="Pfam" id="PF00889"/>
    </source>
</evidence>
<evidence type="ECO:0000256" key="2">
    <source>
        <dbReference type="ARBA" id="ARBA00016956"/>
    </source>
</evidence>
<dbReference type="AlphaFoldDB" id="A0A7W7Y5F2"/>
<gene>
    <name evidence="5" type="primary">tsf</name>
    <name evidence="9" type="ORF">HNR37_001704</name>
</gene>